<keyword evidence="13" id="KW-0442">Lipid degradation</keyword>
<sequence>MGILANLSLLLPFLQVCCGVGSHFNKKQYFPLLSPLLVEEQLLWVSNVTAEVNTFRIPLITFTPKGSLLAFCEARKFSYNDMEAKFFAVKRSVDKGSTWSPMSFILDDGPQVDGLNLGVVVVDEKAQSVILVYTVCFHQYKCITSSVMMVESLDDGLSWSRPRNLSEQLGVKSFAPGPGLGIQKRLPPHQDRLVVCGHGTLKGDGVFCILSDDSGKTWRNGAALKSIPYNQPKQALDFNPDECQPVELSDGSILVNVRNQNQYHCHCRMVVRSLDGGETLPVEELFFDKNLIDPAVAAGMLEKEGRVYFTNPAHPEKRVNFTLRWSLTNGKSWEKDMLQLWPGPSGYSCMTTLNSSTEDRKFIFILYERGKRDSVETVVFAKVHLYGGL</sequence>
<keyword evidence="14" id="KW-0443">Lipid metabolism</keyword>
<dbReference type="PANTHER" id="PTHR10628:SF25">
    <property type="entry name" value="SIALIDASE-1"/>
    <property type="match status" value="1"/>
</dbReference>
<evidence type="ECO:0000256" key="11">
    <source>
        <dbReference type="ARBA" id="ARBA00022737"/>
    </source>
</evidence>
<evidence type="ECO:0000256" key="23">
    <source>
        <dbReference type="ARBA" id="ARBA00040509"/>
    </source>
</evidence>
<evidence type="ECO:0000256" key="7">
    <source>
        <dbReference type="ARBA" id="ARBA00012733"/>
    </source>
</evidence>
<keyword evidence="15" id="KW-0472">Membrane</keyword>
<keyword evidence="12" id="KW-0378">Hydrolase</keyword>
<dbReference type="GO" id="GO:0031410">
    <property type="term" value="C:cytoplasmic vesicle"/>
    <property type="evidence" value="ECO:0007669"/>
    <property type="project" value="UniProtKB-SubCell"/>
</dbReference>
<gene>
    <name evidence="28" type="primary">neu1</name>
</gene>
<dbReference type="GO" id="GO:0043202">
    <property type="term" value="C:lysosomal lumen"/>
    <property type="evidence" value="ECO:0007669"/>
    <property type="project" value="UniProtKB-SubCell"/>
</dbReference>
<evidence type="ECO:0000256" key="24">
    <source>
        <dbReference type="ARBA" id="ARBA00041332"/>
    </source>
</evidence>
<feature type="chain" id="PRO_5034089572" description="Sialidase-1" evidence="26">
    <location>
        <begin position="20"/>
        <end position="389"/>
    </location>
</feature>
<dbReference type="OMA" id="IRSYDAC"/>
<evidence type="ECO:0000256" key="14">
    <source>
        <dbReference type="ARBA" id="ARBA00023098"/>
    </source>
</evidence>
<evidence type="ECO:0000256" key="19">
    <source>
        <dbReference type="ARBA" id="ARBA00023295"/>
    </source>
</evidence>
<evidence type="ECO:0000256" key="15">
    <source>
        <dbReference type="ARBA" id="ARBA00023136"/>
    </source>
</evidence>
<dbReference type="GO" id="GO:0005765">
    <property type="term" value="C:lysosomal membrane"/>
    <property type="evidence" value="ECO:0007669"/>
    <property type="project" value="UniProtKB-SubCell"/>
</dbReference>
<evidence type="ECO:0000313" key="28">
    <source>
        <dbReference type="Ensembl" id="ENSGMOP00000006246.2"/>
    </source>
</evidence>
<evidence type="ECO:0000259" key="27">
    <source>
        <dbReference type="Pfam" id="PF13088"/>
    </source>
</evidence>
<reference evidence="28" key="1">
    <citation type="submission" date="2025-08" db="UniProtKB">
        <authorList>
            <consortium name="Ensembl"/>
        </authorList>
    </citation>
    <scope>IDENTIFICATION</scope>
</reference>
<keyword evidence="18" id="KW-0119">Carbohydrate metabolism</keyword>
<accession>A0A8C4Z308</accession>
<evidence type="ECO:0000256" key="10">
    <source>
        <dbReference type="ARBA" id="ARBA00022729"/>
    </source>
</evidence>
<dbReference type="GO" id="GO:0005886">
    <property type="term" value="C:plasma membrane"/>
    <property type="evidence" value="ECO:0007669"/>
    <property type="project" value="UniProtKB-SubCell"/>
</dbReference>
<evidence type="ECO:0000256" key="4">
    <source>
        <dbReference type="ARBA" id="ARBA00004236"/>
    </source>
</evidence>
<keyword evidence="17" id="KW-0458">Lysosome</keyword>
<keyword evidence="9" id="KW-0597">Phosphoprotein</keyword>
<evidence type="ECO:0000256" key="18">
    <source>
        <dbReference type="ARBA" id="ARBA00023277"/>
    </source>
</evidence>
<comment type="catalytic activity">
    <reaction evidence="1">
        <text>Hydrolysis of alpha-(2-&gt;3)-, alpha-(2-&gt;6)-, alpha-(2-&gt;8)- glycosidic linkages of terminal sialic acid residues in oligosaccharides, glycoproteins, glycolipids, colominic acid and synthetic substrates.</text>
        <dbReference type="EC" id="3.2.1.18"/>
    </reaction>
</comment>
<feature type="signal peptide" evidence="26">
    <location>
        <begin position="1"/>
        <end position="19"/>
    </location>
</feature>
<protein>
    <recommendedName>
        <fullName evidence="23">Sialidase-1</fullName>
        <ecNumber evidence="7">3.2.1.18</ecNumber>
    </recommendedName>
    <alternativeName>
        <fullName evidence="25">Lysosomal sialidase</fullName>
    </alternativeName>
    <alternativeName>
        <fullName evidence="24">N-acetyl-alpha-neuraminidase 1</fullName>
    </alternativeName>
</protein>
<evidence type="ECO:0000256" key="16">
    <source>
        <dbReference type="ARBA" id="ARBA00023180"/>
    </source>
</evidence>
<comment type="subunit">
    <text evidence="22">Interacts with cathepsin A (protective protein), beta-galactosidase and N-acetylgalactosamine-6-sulfate sulfatase in a multienzyme complex.</text>
</comment>
<name>A0A8C4Z308_GADMO</name>
<evidence type="ECO:0000256" key="13">
    <source>
        <dbReference type="ARBA" id="ARBA00022963"/>
    </source>
</evidence>
<dbReference type="GO" id="GO:0048742">
    <property type="term" value="P:regulation of skeletal muscle fiber development"/>
    <property type="evidence" value="ECO:0007669"/>
    <property type="project" value="Ensembl"/>
</dbReference>
<dbReference type="Proteomes" id="UP000694546">
    <property type="component" value="Chromosome 22"/>
</dbReference>
<dbReference type="Gene3D" id="2.120.10.10">
    <property type="match status" value="1"/>
</dbReference>
<dbReference type="GO" id="GO:0046850">
    <property type="term" value="P:regulation of bone remodeling"/>
    <property type="evidence" value="ECO:0007669"/>
    <property type="project" value="Ensembl"/>
</dbReference>
<evidence type="ECO:0000256" key="3">
    <source>
        <dbReference type="ARBA" id="ARBA00004227"/>
    </source>
</evidence>
<evidence type="ECO:0000256" key="22">
    <source>
        <dbReference type="ARBA" id="ARBA00038519"/>
    </source>
</evidence>
<comment type="function">
    <text evidence="21">Catalyzes the removal of sialic acid (N-acetylneuraminic acid) moieties from glycoproteins and glycolipids. To be active, it is strictly dependent on its presence in the multienzyme complex. Appears to have a preference for alpha 2-3 and alpha 2-6 sialyl linkage.</text>
</comment>
<evidence type="ECO:0000256" key="5">
    <source>
        <dbReference type="ARBA" id="ARBA00004541"/>
    </source>
</evidence>
<dbReference type="InterPro" id="IPR036278">
    <property type="entry name" value="Sialidase_sf"/>
</dbReference>
<dbReference type="InterPro" id="IPR026856">
    <property type="entry name" value="Sialidase_fam"/>
</dbReference>
<dbReference type="InterPro" id="IPR011040">
    <property type="entry name" value="Sialidase"/>
</dbReference>
<dbReference type="PANTHER" id="PTHR10628">
    <property type="entry name" value="SIALIDASE"/>
    <property type="match status" value="1"/>
</dbReference>
<dbReference type="Pfam" id="PF13088">
    <property type="entry name" value="BNR_2"/>
    <property type="match status" value="1"/>
</dbReference>
<feature type="domain" description="Sialidase" evidence="27">
    <location>
        <begin position="70"/>
        <end position="352"/>
    </location>
</feature>
<dbReference type="GeneTree" id="ENSGT00950000182944"/>
<evidence type="ECO:0000256" key="12">
    <source>
        <dbReference type="ARBA" id="ARBA00022801"/>
    </source>
</evidence>
<dbReference type="KEGG" id="gmh:115535709"/>
<keyword evidence="10 26" id="KW-0732">Signal</keyword>
<reference evidence="28" key="2">
    <citation type="submission" date="2025-09" db="UniProtKB">
        <authorList>
            <consortium name="Ensembl"/>
        </authorList>
    </citation>
    <scope>IDENTIFICATION</scope>
</reference>
<evidence type="ECO:0000313" key="29">
    <source>
        <dbReference type="Proteomes" id="UP000694546"/>
    </source>
</evidence>
<keyword evidence="19" id="KW-0326">Glycosidase</keyword>
<dbReference type="GO" id="GO:0004308">
    <property type="term" value="F:exo-alpha-sialidase activity"/>
    <property type="evidence" value="ECO:0007669"/>
    <property type="project" value="UniProtKB-EC"/>
</dbReference>
<keyword evidence="29" id="KW-1185">Reference proteome</keyword>
<evidence type="ECO:0000256" key="6">
    <source>
        <dbReference type="ARBA" id="ARBA00009348"/>
    </source>
</evidence>
<evidence type="ECO:0000256" key="17">
    <source>
        <dbReference type="ARBA" id="ARBA00023228"/>
    </source>
</evidence>
<dbReference type="FunFam" id="2.120.10.10:FF:000003">
    <property type="entry name" value="Neuraminidase 1"/>
    <property type="match status" value="1"/>
</dbReference>
<proteinExistence type="inferred from homology"/>
<evidence type="ECO:0000256" key="8">
    <source>
        <dbReference type="ARBA" id="ARBA00022475"/>
    </source>
</evidence>
<dbReference type="GeneID" id="115535709"/>
<keyword evidence="16" id="KW-0325">Glycoprotein</keyword>
<dbReference type="SUPFAM" id="SSF50939">
    <property type="entry name" value="Sialidases"/>
    <property type="match status" value="1"/>
</dbReference>
<dbReference type="OrthoDB" id="2739686at2759"/>
<evidence type="ECO:0000256" key="25">
    <source>
        <dbReference type="ARBA" id="ARBA00041413"/>
    </source>
</evidence>
<dbReference type="CTD" id="4758"/>
<dbReference type="AlphaFoldDB" id="A0A8C4Z308"/>
<dbReference type="GO" id="GO:0009313">
    <property type="term" value="P:oligosaccharide catabolic process"/>
    <property type="evidence" value="ECO:0007669"/>
    <property type="project" value="TreeGrafter"/>
</dbReference>
<evidence type="ECO:0000256" key="21">
    <source>
        <dbReference type="ARBA" id="ARBA00037235"/>
    </source>
</evidence>
<evidence type="ECO:0000256" key="2">
    <source>
        <dbReference type="ARBA" id="ARBA00004207"/>
    </source>
</evidence>
<comment type="similarity">
    <text evidence="6">Belongs to the glycosyl hydrolase 33 family.</text>
</comment>
<dbReference type="GO" id="GO:0006689">
    <property type="term" value="P:ganglioside catabolic process"/>
    <property type="evidence" value="ECO:0007669"/>
    <property type="project" value="TreeGrafter"/>
</dbReference>
<dbReference type="RefSeq" id="XP_030202991.1">
    <property type="nucleotide sequence ID" value="XM_030347131.1"/>
</dbReference>
<evidence type="ECO:0000256" key="20">
    <source>
        <dbReference type="ARBA" id="ARBA00023329"/>
    </source>
</evidence>
<keyword evidence="8" id="KW-1003">Cell membrane</keyword>
<dbReference type="EC" id="3.2.1.18" evidence="7"/>
<organism evidence="28 29">
    <name type="scientific">Gadus morhua</name>
    <name type="common">Atlantic cod</name>
    <dbReference type="NCBI Taxonomy" id="8049"/>
    <lineage>
        <taxon>Eukaryota</taxon>
        <taxon>Metazoa</taxon>
        <taxon>Chordata</taxon>
        <taxon>Craniata</taxon>
        <taxon>Vertebrata</taxon>
        <taxon>Euteleostomi</taxon>
        <taxon>Actinopterygii</taxon>
        <taxon>Neopterygii</taxon>
        <taxon>Teleostei</taxon>
        <taxon>Neoteleostei</taxon>
        <taxon>Acanthomorphata</taxon>
        <taxon>Zeiogadaria</taxon>
        <taxon>Gadariae</taxon>
        <taxon>Gadiformes</taxon>
        <taxon>Gadoidei</taxon>
        <taxon>Gadidae</taxon>
        <taxon>Gadus</taxon>
    </lineage>
</organism>
<evidence type="ECO:0000256" key="26">
    <source>
        <dbReference type="SAM" id="SignalP"/>
    </source>
</evidence>
<evidence type="ECO:0000256" key="1">
    <source>
        <dbReference type="ARBA" id="ARBA00000427"/>
    </source>
</evidence>
<keyword evidence="11" id="KW-0677">Repeat</keyword>
<dbReference type="CDD" id="cd15482">
    <property type="entry name" value="Sialidase_non-viral"/>
    <property type="match status" value="1"/>
</dbReference>
<evidence type="ECO:0000256" key="9">
    <source>
        <dbReference type="ARBA" id="ARBA00022553"/>
    </source>
</evidence>
<dbReference type="Ensembl" id="ENSGMOT00000006427.2">
    <property type="protein sequence ID" value="ENSGMOP00000006246.2"/>
    <property type="gene ID" value="ENSGMOG00000005871.2"/>
</dbReference>
<comment type="subcellular location">
    <subcellularLocation>
        <location evidence="4">Cell membrane</location>
    </subcellularLocation>
    <subcellularLocation>
        <location evidence="5">Cytoplasmic vesicle</location>
    </subcellularLocation>
    <subcellularLocation>
        <location evidence="3">Lysosome lumen</location>
    </subcellularLocation>
    <subcellularLocation>
        <location evidence="2">Lysosome membrane</location>
        <topology evidence="2">Peripheral membrane protein</topology>
        <orientation evidence="2">Lumenal side</orientation>
    </subcellularLocation>
</comment>
<keyword evidence="20" id="KW-0968">Cytoplasmic vesicle</keyword>